<evidence type="ECO:0000256" key="2">
    <source>
        <dbReference type="ARBA" id="ARBA00006680"/>
    </source>
</evidence>
<dbReference type="InterPro" id="IPR010173">
    <property type="entry name" value="CRISPR-assoc_Csm5"/>
</dbReference>
<dbReference type="RefSeq" id="WP_009629027.1">
    <property type="nucleotide sequence ID" value="NZ_VBTY01000235.1"/>
</dbReference>
<dbReference type="NCBIfam" id="TIGR01899">
    <property type="entry name" value="cas_TM1807_csm5"/>
    <property type="match status" value="1"/>
</dbReference>
<accession>A0A9X4MC62</accession>
<proteinExistence type="inferred from homology"/>
<keyword evidence="5" id="KW-0051">Antiviral defense</keyword>
<comment type="function">
    <text evidence="1">This subunit might be involved in maturation of a crRNA intermediate to its mature form.</text>
</comment>
<gene>
    <name evidence="8" type="primary">csm5</name>
    <name evidence="8" type="ORF">FEV09_20035</name>
</gene>
<evidence type="ECO:0000259" key="7">
    <source>
        <dbReference type="Pfam" id="PF03787"/>
    </source>
</evidence>
<name>A0A9X4MC62_9CYAN</name>
<dbReference type="PANTHER" id="PTHR38007:SF1">
    <property type="entry name" value="CRISPR SYSTEM CMS PROTEIN CSM5"/>
    <property type="match status" value="1"/>
</dbReference>
<evidence type="ECO:0000256" key="1">
    <source>
        <dbReference type="ARBA" id="ARBA00003088"/>
    </source>
</evidence>
<dbReference type="GO" id="GO:0051607">
    <property type="term" value="P:defense response to virus"/>
    <property type="evidence" value="ECO:0007669"/>
    <property type="project" value="UniProtKB-KW"/>
</dbReference>
<evidence type="ECO:0000256" key="5">
    <source>
        <dbReference type="ARBA" id="ARBA00023118"/>
    </source>
</evidence>
<dbReference type="Proteomes" id="UP001152872">
    <property type="component" value="Unassembled WGS sequence"/>
</dbReference>
<reference evidence="8" key="1">
    <citation type="submission" date="2019-05" db="EMBL/GenBank/DDBJ databases">
        <title>Whole genome sequencing of Pseudanabaena catenata USMAC16.</title>
        <authorList>
            <person name="Khan Z."/>
            <person name="Omar W.M."/>
            <person name="Convey P."/>
            <person name="Merican F."/>
            <person name="Najimudin N."/>
        </authorList>
    </citation>
    <scope>NUCLEOTIDE SEQUENCE</scope>
    <source>
        <strain evidence="8">USMAC16</strain>
    </source>
</reference>
<evidence type="ECO:0000313" key="9">
    <source>
        <dbReference type="Proteomes" id="UP001152872"/>
    </source>
</evidence>
<organism evidence="8 9">
    <name type="scientific">Pseudanabaena catenata USMAC16</name>
    <dbReference type="NCBI Taxonomy" id="1855837"/>
    <lineage>
        <taxon>Bacteria</taxon>
        <taxon>Bacillati</taxon>
        <taxon>Cyanobacteriota</taxon>
        <taxon>Cyanophyceae</taxon>
        <taxon>Pseudanabaenales</taxon>
        <taxon>Pseudanabaenaceae</taxon>
        <taxon>Pseudanabaena</taxon>
    </lineage>
</organism>
<evidence type="ECO:0000256" key="6">
    <source>
        <dbReference type="ARBA" id="ARBA00031720"/>
    </source>
</evidence>
<dbReference type="InterPro" id="IPR005537">
    <property type="entry name" value="RAMP_III_fam"/>
</dbReference>
<sequence length="437" mass="50887">MNQITTLPDRSEIREQRKLEVKKFQLYSQMFRIGSEVSTLNPFEYVVAPNNRVYLPDCDALAQALREEGKLQEYINRIEDRKEIKTLLKNTFGDRWYDIETDDGKPIFPDYRSSKRLTEQKITELRPMIRNGMGKLYVPGSSIKGAIRTAIAYYLLKHEEQFRVPQQNRISSIESQLKKSLGELKHRAKFVDDRLFMDDLFANYGLTYQDRNAPVQERPNPNTDIMRAIHVSDTEPIEKFEKLNKQGQTVTYNQSLVAEVLVTSHFNDGKAKYRASLYAEMVSNLQVPFEITLDLEMLSWFSHRQDMQIPFQSIDDIIKICKEFAQEQWDFEHDYWQGVKNNINAKDTNGQTINLDYERIHKLYEKETCPYALRVGWGSGMTGTTVGTLLEDGLRTQIRDTCGIRAPDFEAPKSRRTVANAKREIQFVLGWAMFKSI</sequence>
<dbReference type="PANTHER" id="PTHR38007">
    <property type="entry name" value="CRISPR SYSTEM CMS PROTEIN CSM5"/>
    <property type="match status" value="1"/>
</dbReference>
<feature type="domain" description="CRISPR type III-associated protein" evidence="7">
    <location>
        <begin position="122"/>
        <end position="271"/>
    </location>
</feature>
<dbReference type="EMBL" id="VBTY01000235">
    <property type="protein sequence ID" value="MDG3496834.1"/>
    <property type="molecule type" value="Genomic_DNA"/>
</dbReference>
<evidence type="ECO:0000256" key="3">
    <source>
        <dbReference type="ARBA" id="ARBA00016113"/>
    </source>
</evidence>
<dbReference type="AlphaFoldDB" id="A0A9X4MC62"/>
<evidence type="ECO:0000313" key="8">
    <source>
        <dbReference type="EMBL" id="MDG3496834.1"/>
    </source>
</evidence>
<comment type="caution">
    <text evidence="8">The sequence shown here is derived from an EMBL/GenBank/DDBJ whole genome shotgun (WGS) entry which is preliminary data.</text>
</comment>
<evidence type="ECO:0000256" key="4">
    <source>
        <dbReference type="ARBA" id="ARBA00022884"/>
    </source>
</evidence>
<keyword evidence="9" id="KW-1185">Reference proteome</keyword>
<keyword evidence="4" id="KW-0694">RNA-binding</keyword>
<dbReference type="Pfam" id="PF03787">
    <property type="entry name" value="RAMPs"/>
    <property type="match status" value="1"/>
</dbReference>
<dbReference type="GO" id="GO:0003723">
    <property type="term" value="F:RNA binding"/>
    <property type="evidence" value="ECO:0007669"/>
    <property type="project" value="UniProtKB-KW"/>
</dbReference>
<comment type="similarity">
    <text evidence="2">Belongs to the CRISPR-associated Csm5 family.</text>
</comment>
<protein>
    <recommendedName>
        <fullName evidence="3">CRISPR system Cms protein Csm5</fullName>
    </recommendedName>
    <alternativeName>
        <fullName evidence="6">CRISPR type III A-associated protein Csm5</fullName>
    </alternativeName>
</protein>